<dbReference type="InterPro" id="IPR000436">
    <property type="entry name" value="Sushi_SCR_CCP_dom"/>
</dbReference>
<keyword evidence="1 6" id="KW-0768">Sushi</keyword>
<protein>
    <submittedName>
        <fullName evidence="8">Putative CUB and sushi domain-containing protein 1-like</fullName>
    </submittedName>
</protein>
<evidence type="ECO:0000313" key="9">
    <source>
        <dbReference type="Proteomes" id="UP000230750"/>
    </source>
</evidence>
<dbReference type="Proteomes" id="UP000230750">
    <property type="component" value="Unassembled WGS sequence"/>
</dbReference>
<feature type="non-terminal residue" evidence="8">
    <location>
        <position position="1"/>
    </location>
</feature>
<keyword evidence="2" id="KW-0732">Signal</keyword>
<gene>
    <name evidence="8" type="ORF">BSL78_17224</name>
</gene>
<dbReference type="STRING" id="307972.A0A2G8KD75"/>
<evidence type="ECO:0000259" key="7">
    <source>
        <dbReference type="PROSITE" id="PS50923"/>
    </source>
</evidence>
<keyword evidence="4 6" id="KW-1015">Disulfide bond</keyword>
<keyword evidence="3" id="KW-0677">Repeat</keyword>
<dbReference type="InterPro" id="IPR035976">
    <property type="entry name" value="Sushi/SCR/CCP_sf"/>
</dbReference>
<accession>A0A2G8KD75</accession>
<evidence type="ECO:0000256" key="2">
    <source>
        <dbReference type="ARBA" id="ARBA00022729"/>
    </source>
</evidence>
<evidence type="ECO:0000256" key="4">
    <source>
        <dbReference type="ARBA" id="ARBA00023157"/>
    </source>
</evidence>
<dbReference type="Gene3D" id="2.10.70.10">
    <property type="entry name" value="Complement Module, domain 1"/>
    <property type="match status" value="2"/>
</dbReference>
<dbReference type="CDD" id="cd00033">
    <property type="entry name" value="CCP"/>
    <property type="match status" value="2"/>
</dbReference>
<dbReference type="OrthoDB" id="6127264at2759"/>
<dbReference type="SMART" id="SM00032">
    <property type="entry name" value="CCP"/>
    <property type="match status" value="2"/>
</dbReference>
<dbReference type="EMBL" id="MRZV01000676">
    <property type="protein sequence ID" value="PIK45915.1"/>
    <property type="molecule type" value="Genomic_DNA"/>
</dbReference>
<dbReference type="SUPFAM" id="SSF57535">
    <property type="entry name" value="Complement control module/SCR domain"/>
    <property type="match status" value="2"/>
</dbReference>
<organism evidence="8 9">
    <name type="scientific">Stichopus japonicus</name>
    <name type="common">Sea cucumber</name>
    <dbReference type="NCBI Taxonomy" id="307972"/>
    <lineage>
        <taxon>Eukaryota</taxon>
        <taxon>Metazoa</taxon>
        <taxon>Echinodermata</taxon>
        <taxon>Eleutherozoa</taxon>
        <taxon>Echinozoa</taxon>
        <taxon>Holothuroidea</taxon>
        <taxon>Aspidochirotacea</taxon>
        <taxon>Aspidochirotida</taxon>
        <taxon>Stichopodidae</taxon>
        <taxon>Apostichopus</taxon>
    </lineage>
</organism>
<evidence type="ECO:0000256" key="6">
    <source>
        <dbReference type="PROSITE-ProRule" id="PRU00302"/>
    </source>
</evidence>
<feature type="disulfide bond" evidence="6">
    <location>
        <begin position="64"/>
        <end position="107"/>
    </location>
</feature>
<evidence type="ECO:0000256" key="5">
    <source>
        <dbReference type="ARBA" id="ARBA00023180"/>
    </source>
</evidence>
<feature type="domain" description="Sushi" evidence="7">
    <location>
        <begin position="62"/>
        <end position="122"/>
    </location>
</feature>
<reference evidence="8 9" key="1">
    <citation type="journal article" date="2017" name="PLoS Biol.">
        <title>The sea cucumber genome provides insights into morphological evolution and visceral regeneration.</title>
        <authorList>
            <person name="Zhang X."/>
            <person name="Sun L."/>
            <person name="Yuan J."/>
            <person name="Sun Y."/>
            <person name="Gao Y."/>
            <person name="Zhang L."/>
            <person name="Li S."/>
            <person name="Dai H."/>
            <person name="Hamel J.F."/>
            <person name="Liu C."/>
            <person name="Yu Y."/>
            <person name="Liu S."/>
            <person name="Lin W."/>
            <person name="Guo K."/>
            <person name="Jin S."/>
            <person name="Xu P."/>
            <person name="Storey K.B."/>
            <person name="Huan P."/>
            <person name="Zhang T."/>
            <person name="Zhou Y."/>
            <person name="Zhang J."/>
            <person name="Lin C."/>
            <person name="Li X."/>
            <person name="Xing L."/>
            <person name="Huo D."/>
            <person name="Sun M."/>
            <person name="Wang L."/>
            <person name="Mercier A."/>
            <person name="Li F."/>
            <person name="Yang H."/>
            <person name="Xiang J."/>
        </authorList>
    </citation>
    <scope>NUCLEOTIDE SEQUENCE [LARGE SCALE GENOMIC DNA]</scope>
    <source>
        <strain evidence="8">Shaxun</strain>
        <tissue evidence="8">Muscle</tissue>
    </source>
</reference>
<feature type="domain" description="Sushi" evidence="7">
    <location>
        <begin position="1"/>
        <end position="58"/>
    </location>
</feature>
<evidence type="ECO:0000313" key="8">
    <source>
        <dbReference type="EMBL" id="PIK45915.1"/>
    </source>
</evidence>
<proteinExistence type="predicted"/>
<dbReference type="PANTHER" id="PTHR46393:SF7">
    <property type="entry name" value="COMPLEMENT C2"/>
    <property type="match status" value="1"/>
</dbReference>
<keyword evidence="5" id="KW-0325">Glycoprotein</keyword>
<sequence length="127" mass="13489">CPILPPILNGSSSVDPPTRTIDAIATYTCNHGYSLVGNAASTCLSHKQWSGNPPVCERSTEVHCDILNTPANGQVIYDSETRTVGTIATYQCNVGYTNVAGDEERTCELNGLWSGLPVSCSQGQGRN</sequence>
<feature type="disulfide bond" evidence="6">
    <location>
        <begin position="29"/>
        <end position="56"/>
    </location>
</feature>
<comment type="caution">
    <text evidence="8">The sequence shown here is derived from an EMBL/GenBank/DDBJ whole genome shotgun (WGS) entry which is preliminary data.</text>
</comment>
<name>A0A2G8KD75_STIJA</name>
<dbReference type="PROSITE" id="PS50923">
    <property type="entry name" value="SUSHI"/>
    <property type="match status" value="2"/>
</dbReference>
<comment type="caution">
    <text evidence="6">Lacks conserved residue(s) required for the propagation of feature annotation.</text>
</comment>
<dbReference type="PANTHER" id="PTHR46393">
    <property type="entry name" value="SUSHI DOMAIN-CONTAINING PROTEIN"/>
    <property type="match status" value="1"/>
</dbReference>
<evidence type="ECO:0000256" key="1">
    <source>
        <dbReference type="ARBA" id="ARBA00022659"/>
    </source>
</evidence>
<dbReference type="Pfam" id="PF00084">
    <property type="entry name" value="Sushi"/>
    <property type="match status" value="2"/>
</dbReference>
<keyword evidence="9" id="KW-1185">Reference proteome</keyword>
<evidence type="ECO:0000256" key="3">
    <source>
        <dbReference type="ARBA" id="ARBA00022737"/>
    </source>
</evidence>
<dbReference type="AlphaFoldDB" id="A0A2G8KD75"/>